<accession>C6SDY6</accession>
<organism evidence="2">
    <name type="scientific">Neisseria meningitidis alpha153</name>
    <dbReference type="NCBI Taxonomy" id="663926"/>
    <lineage>
        <taxon>Bacteria</taxon>
        <taxon>Pseudomonadati</taxon>
        <taxon>Pseudomonadota</taxon>
        <taxon>Betaproteobacteria</taxon>
        <taxon>Neisseriales</taxon>
        <taxon>Neisseriaceae</taxon>
        <taxon>Neisseria</taxon>
    </lineage>
</organism>
<protein>
    <submittedName>
        <fullName evidence="2">Uncharacterized protein</fullName>
    </submittedName>
</protein>
<proteinExistence type="predicted"/>
<sequence>MKKWQEDDGGFTSNQDRARGCRTGLKSSHYIIATFDAV</sequence>
<name>C6SDY6_NEIME</name>
<dbReference type="EMBL" id="AM889137">
    <property type="protein sequence ID" value="CBA07565.1"/>
    <property type="molecule type" value="Genomic_DNA"/>
</dbReference>
<evidence type="ECO:0000313" key="2">
    <source>
        <dbReference type="EMBL" id="CBA07565.1"/>
    </source>
</evidence>
<feature type="region of interest" description="Disordered" evidence="1">
    <location>
        <begin position="1"/>
        <end position="20"/>
    </location>
</feature>
<gene>
    <name evidence="2" type="ORF">NME_1504</name>
</gene>
<reference evidence="2" key="1">
    <citation type="journal article" date="2008" name="Proc. Natl. Acad. Sci. U.S.A.">
        <title>Whole-genome comparison of disease and carriage strains provides insights into virulence evolution in Neisseria meningitidis.</title>
        <authorList>
            <person name="Schoen C."/>
            <person name="Blom J."/>
            <person name="Claus H."/>
            <person name="Schramm-Glueck A."/>
            <person name="Brandt P."/>
            <person name="Mueller T."/>
            <person name="Goesmann A."/>
            <person name="Joseph B."/>
            <person name="Konietzny S."/>
            <person name="Kurzai O."/>
            <person name="Schmitt C."/>
            <person name="Friedrich T."/>
            <person name="Linke B."/>
            <person name="Vogel U."/>
            <person name="Frosch M."/>
        </authorList>
    </citation>
    <scope>NUCLEOTIDE SEQUENCE</scope>
    <source>
        <strain evidence="2">Alpha153</strain>
    </source>
</reference>
<evidence type="ECO:0000256" key="1">
    <source>
        <dbReference type="SAM" id="MobiDB-lite"/>
    </source>
</evidence>
<dbReference type="AlphaFoldDB" id="C6SDY6"/>